<proteinExistence type="predicted"/>
<keyword evidence="2" id="KW-1185">Reference proteome</keyword>
<dbReference type="Proteomes" id="UP000315295">
    <property type="component" value="Unassembled WGS sequence"/>
</dbReference>
<gene>
    <name evidence="1" type="ORF">C1H46_021495</name>
</gene>
<reference evidence="1 2" key="1">
    <citation type="journal article" date="2019" name="G3 (Bethesda)">
        <title>Sequencing of a Wild Apple (Malus baccata) Genome Unravels the Differences Between Cultivated and Wild Apple Species Regarding Disease Resistance and Cold Tolerance.</title>
        <authorList>
            <person name="Chen X."/>
        </authorList>
    </citation>
    <scope>NUCLEOTIDE SEQUENCE [LARGE SCALE GENOMIC DNA]</scope>
    <source>
        <strain evidence="2">cv. Shandingzi</strain>
        <tissue evidence="1">Leaves</tissue>
    </source>
</reference>
<dbReference type="EMBL" id="VIEB01000380">
    <property type="protein sequence ID" value="TQD93015.1"/>
    <property type="molecule type" value="Genomic_DNA"/>
</dbReference>
<accession>A0A540M2P0</accession>
<organism evidence="1 2">
    <name type="scientific">Malus baccata</name>
    <name type="common">Siberian crab apple</name>
    <name type="synonym">Pyrus baccata</name>
    <dbReference type="NCBI Taxonomy" id="106549"/>
    <lineage>
        <taxon>Eukaryota</taxon>
        <taxon>Viridiplantae</taxon>
        <taxon>Streptophyta</taxon>
        <taxon>Embryophyta</taxon>
        <taxon>Tracheophyta</taxon>
        <taxon>Spermatophyta</taxon>
        <taxon>Magnoliopsida</taxon>
        <taxon>eudicotyledons</taxon>
        <taxon>Gunneridae</taxon>
        <taxon>Pentapetalae</taxon>
        <taxon>rosids</taxon>
        <taxon>fabids</taxon>
        <taxon>Rosales</taxon>
        <taxon>Rosaceae</taxon>
        <taxon>Amygdaloideae</taxon>
        <taxon>Maleae</taxon>
        <taxon>Malus</taxon>
    </lineage>
</organism>
<evidence type="ECO:0000313" key="2">
    <source>
        <dbReference type="Proteomes" id="UP000315295"/>
    </source>
</evidence>
<sequence length="50" mass="5183">MMVQTGEQQGGVPGDPGKGRGCFCSLCKVFVQVISGVVTVITCCGLFQNC</sequence>
<name>A0A540M2P0_MALBA</name>
<comment type="caution">
    <text evidence="1">The sequence shown here is derived from an EMBL/GenBank/DDBJ whole genome shotgun (WGS) entry which is preliminary data.</text>
</comment>
<dbReference type="AlphaFoldDB" id="A0A540M2P0"/>
<evidence type="ECO:0000313" key="1">
    <source>
        <dbReference type="EMBL" id="TQD93015.1"/>
    </source>
</evidence>
<protein>
    <submittedName>
        <fullName evidence="1">Uncharacterized protein</fullName>
    </submittedName>
</protein>